<keyword evidence="2" id="KW-1185">Reference proteome</keyword>
<sequence length="76" mass="8109">MSDFQGLMMEPKCLSASVSAGRTRAGRPENSGSLEKIWPLMEPLCFRLASGFAVTLRHSTPALPAPPATTHADVIV</sequence>
<name>A0A4C2A2V6_EUMVA</name>
<comment type="caution">
    <text evidence="1">The sequence shown here is derived from an EMBL/GenBank/DDBJ whole genome shotgun (WGS) entry which is preliminary data.</text>
</comment>
<gene>
    <name evidence="1" type="ORF">EVAR_103249_1</name>
</gene>
<dbReference type="EMBL" id="BGZK01002459">
    <property type="protein sequence ID" value="GBP94082.1"/>
    <property type="molecule type" value="Genomic_DNA"/>
</dbReference>
<evidence type="ECO:0000313" key="1">
    <source>
        <dbReference type="EMBL" id="GBP94082.1"/>
    </source>
</evidence>
<dbReference type="AlphaFoldDB" id="A0A4C2A2V6"/>
<organism evidence="1 2">
    <name type="scientific">Eumeta variegata</name>
    <name type="common">Bagworm moth</name>
    <name type="synonym">Eumeta japonica</name>
    <dbReference type="NCBI Taxonomy" id="151549"/>
    <lineage>
        <taxon>Eukaryota</taxon>
        <taxon>Metazoa</taxon>
        <taxon>Ecdysozoa</taxon>
        <taxon>Arthropoda</taxon>
        <taxon>Hexapoda</taxon>
        <taxon>Insecta</taxon>
        <taxon>Pterygota</taxon>
        <taxon>Neoptera</taxon>
        <taxon>Endopterygota</taxon>
        <taxon>Lepidoptera</taxon>
        <taxon>Glossata</taxon>
        <taxon>Ditrysia</taxon>
        <taxon>Tineoidea</taxon>
        <taxon>Psychidae</taxon>
        <taxon>Oiketicinae</taxon>
        <taxon>Eumeta</taxon>
    </lineage>
</organism>
<accession>A0A4C2A2V6</accession>
<dbReference type="Proteomes" id="UP000299102">
    <property type="component" value="Unassembled WGS sequence"/>
</dbReference>
<proteinExistence type="predicted"/>
<evidence type="ECO:0000313" key="2">
    <source>
        <dbReference type="Proteomes" id="UP000299102"/>
    </source>
</evidence>
<reference evidence="1 2" key="1">
    <citation type="journal article" date="2019" name="Commun. Biol.">
        <title>The bagworm genome reveals a unique fibroin gene that provides high tensile strength.</title>
        <authorList>
            <person name="Kono N."/>
            <person name="Nakamura H."/>
            <person name="Ohtoshi R."/>
            <person name="Tomita M."/>
            <person name="Numata K."/>
            <person name="Arakawa K."/>
        </authorList>
    </citation>
    <scope>NUCLEOTIDE SEQUENCE [LARGE SCALE GENOMIC DNA]</scope>
</reference>
<protein>
    <submittedName>
        <fullName evidence="1">Uncharacterized protein</fullName>
    </submittedName>
</protein>